<accession>A0A139I5H1</accession>
<dbReference type="GO" id="GO:0016787">
    <property type="term" value="F:hydrolase activity"/>
    <property type="evidence" value="ECO:0007669"/>
    <property type="project" value="UniProtKB-KW"/>
</dbReference>
<dbReference type="STRING" id="113226.A0A139I5H1"/>
<dbReference type="EMBL" id="LFZO01000294">
    <property type="protein sequence ID" value="KXT09977.1"/>
    <property type="molecule type" value="Genomic_DNA"/>
</dbReference>
<dbReference type="AlphaFoldDB" id="A0A139I5H1"/>
<dbReference type="InterPro" id="IPR023631">
    <property type="entry name" value="Amidase_dom"/>
</dbReference>
<evidence type="ECO:0000259" key="3">
    <source>
        <dbReference type="Pfam" id="PF01425"/>
    </source>
</evidence>
<evidence type="ECO:0000313" key="4">
    <source>
        <dbReference type="EMBL" id="KXT09977.1"/>
    </source>
</evidence>
<feature type="domain" description="Amidase" evidence="3">
    <location>
        <begin position="101"/>
        <end position="624"/>
    </location>
</feature>
<sequence length="638" mass="70411">MAASLKSKLPIVQTRCSPAGTEAFEQLRKKLVDELCDSIPKEYHLPKTIIDRFRAKDKPTNVTGIPQTCGILTEKELSITEDYDATSLADAIANRELTTVEVAKAFCKRAAIAHQLTCCLTEYFQDEAIERAKQLDEYLATHGKTVGPLHGVPVSVKEHMALAGHFSAYGYLSTRVKSEKDSLMVQILRDAGAVFYVKTNQPQSIMHLETDSWWGRTNNPHNINLSSGGSTGGESALIAMNASVLGLGTDIGGSVREPSAFCGIVGFKPTTYTVTLKGFLPAGFPAELNVLCSTGPMCRTFRDADLFMQVLVGAKQHLRDPRIVPIPWTGLKTPLTKPLKIGIMLNDGVITPQPPVLKALHWVQWQLSNNTNFILKPFKPYRADEAMLLIGQMYWPDVGLNTKKALAATGEPMNTLTKVVLSPVTSDFVNPNGPEKEKTATEITQMRIDCDEYRAAFIEHWESQDVDYVIAPCFVGPASKHDTAFYWNYTALWNFVDYPGIVLPTPIKVEIPSLSNKAPISVQADELRKFFAASKIANTPVPGIESSHPEPSKGADKLPISVQAEMLKKHFGGVTGVSPTEYAPDYKPLSEKCRHVKEMWDEGGFEDAPINIQVVARRFHDNQLFGAVGEMQPYLKFK</sequence>
<gene>
    <name evidence="4" type="ORF">AC579_7073</name>
</gene>
<evidence type="ECO:0000256" key="1">
    <source>
        <dbReference type="ARBA" id="ARBA00009199"/>
    </source>
</evidence>
<evidence type="ECO:0000256" key="2">
    <source>
        <dbReference type="ARBA" id="ARBA00022801"/>
    </source>
</evidence>
<dbReference type="PANTHER" id="PTHR46072:SF4">
    <property type="entry name" value="AMIDASE C550.07-RELATED"/>
    <property type="match status" value="1"/>
</dbReference>
<dbReference type="Gene3D" id="3.90.1300.10">
    <property type="entry name" value="Amidase signature (AS) domain"/>
    <property type="match status" value="1"/>
</dbReference>
<evidence type="ECO:0000313" key="5">
    <source>
        <dbReference type="Proteomes" id="UP000073492"/>
    </source>
</evidence>
<protein>
    <recommendedName>
        <fullName evidence="3">Amidase domain-containing protein</fullName>
    </recommendedName>
</protein>
<dbReference type="PANTHER" id="PTHR46072">
    <property type="entry name" value="AMIDASE-RELATED-RELATED"/>
    <property type="match status" value="1"/>
</dbReference>
<dbReference type="OrthoDB" id="6428749at2759"/>
<dbReference type="Proteomes" id="UP000073492">
    <property type="component" value="Unassembled WGS sequence"/>
</dbReference>
<proteinExistence type="inferred from homology"/>
<organism evidence="4 5">
    <name type="scientific">Pseudocercospora musae</name>
    <dbReference type="NCBI Taxonomy" id="113226"/>
    <lineage>
        <taxon>Eukaryota</taxon>
        <taxon>Fungi</taxon>
        <taxon>Dikarya</taxon>
        <taxon>Ascomycota</taxon>
        <taxon>Pezizomycotina</taxon>
        <taxon>Dothideomycetes</taxon>
        <taxon>Dothideomycetidae</taxon>
        <taxon>Mycosphaerellales</taxon>
        <taxon>Mycosphaerellaceae</taxon>
        <taxon>Pseudocercospora</taxon>
    </lineage>
</organism>
<comment type="caution">
    <text evidence="4">The sequence shown here is derived from an EMBL/GenBank/DDBJ whole genome shotgun (WGS) entry which is preliminary data.</text>
</comment>
<keyword evidence="5" id="KW-1185">Reference proteome</keyword>
<dbReference type="SUPFAM" id="SSF75304">
    <property type="entry name" value="Amidase signature (AS) enzymes"/>
    <property type="match status" value="1"/>
</dbReference>
<comment type="similarity">
    <text evidence="1">Belongs to the amidase family.</text>
</comment>
<reference evidence="4 5" key="1">
    <citation type="submission" date="2015-07" db="EMBL/GenBank/DDBJ databases">
        <title>Comparative genomics of the Sigatoka disease complex on banana suggests a link between parallel evolutionary changes in Pseudocercospora fijiensis and Pseudocercospora eumusae and increased virulence on the banana host.</title>
        <authorList>
            <person name="Chang T.-C."/>
            <person name="Salvucci A."/>
            <person name="Crous P.W."/>
            <person name="Stergiopoulos I."/>
        </authorList>
    </citation>
    <scope>NUCLEOTIDE SEQUENCE [LARGE SCALE GENOMIC DNA]</scope>
    <source>
        <strain evidence="4 5">CBS 116634</strain>
    </source>
</reference>
<dbReference type="Pfam" id="PF01425">
    <property type="entry name" value="Amidase"/>
    <property type="match status" value="1"/>
</dbReference>
<dbReference type="InterPro" id="IPR036928">
    <property type="entry name" value="AS_sf"/>
</dbReference>
<name>A0A139I5H1_9PEZI</name>
<keyword evidence="2" id="KW-0378">Hydrolase</keyword>